<feature type="repeat" description="ANK" evidence="3">
    <location>
        <begin position="137"/>
        <end position="164"/>
    </location>
</feature>
<feature type="repeat" description="ANK" evidence="3">
    <location>
        <begin position="69"/>
        <end position="98"/>
    </location>
</feature>
<keyword evidence="2 3" id="KW-0040">ANK repeat</keyword>
<dbReference type="Pfam" id="PF12796">
    <property type="entry name" value="Ank_2"/>
    <property type="match status" value="1"/>
</dbReference>
<name>A0A2B7WPE3_POLH7</name>
<evidence type="ECO:0000313" key="6">
    <source>
        <dbReference type="Proteomes" id="UP000224634"/>
    </source>
</evidence>
<dbReference type="InterPro" id="IPR002110">
    <property type="entry name" value="Ankyrin_rpt"/>
</dbReference>
<keyword evidence="6" id="KW-1185">Reference proteome</keyword>
<dbReference type="PANTHER" id="PTHR24173">
    <property type="entry name" value="ANKYRIN REPEAT CONTAINING"/>
    <property type="match status" value="1"/>
</dbReference>
<evidence type="ECO:0000256" key="2">
    <source>
        <dbReference type="ARBA" id="ARBA00023043"/>
    </source>
</evidence>
<gene>
    <name evidence="5" type="ORF">AJ80_09523</name>
</gene>
<dbReference type="SUPFAM" id="SSF48403">
    <property type="entry name" value="Ankyrin repeat"/>
    <property type="match status" value="1"/>
</dbReference>
<feature type="repeat" description="ANK" evidence="3">
    <location>
        <begin position="169"/>
        <end position="197"/>
    </location>
</feature>
<reference evidence="5 6" key="1">
    <citation type="submission" date="2017-10" db="EMBL/GenBank/DDBJ databases">
        <title>Comparative genomics in systemic dimorphic fungi from Ajellomycetaceae.</title>
        <authorList>
            <person name="Munoz J.F."/>
            <person name="Mcewen J.G."/>
            <person name="Clay O.K."/>
            <person name="Cuomo C.A."/>
        </authorList>
    </citation>
    <scope>NUCLEOTIDE SEQUENCE [LARGE SCALE GENOMIC DNA]</scope>
    <source>
        <strain evidence="5 6">UAMH7299</strain>
    </source>
</reference>
<dbReference type="InterPro" id="IPR036770">
    <property type="entry name" value="Ankyrin_rpt-contain_sf"/>
</dbReference>
<feature type="region of interest" description="Disordered" evidence="4">
    <location>
        <begin position="224"/>
        <end position="256"/>
    </location>
</feature>
<evidence type="ECO:0000256" key="1">
    <source>
        <dbReference type="ARBA" id="ARBA00022737"/>
    </source>
</evidence>
<dbReference type="STRING" id="1447883.A0A2B7WPE3"/>
<dbReference type="EMBL" id="PDNA01000293">
    <property type="protein sequence ID" value="PGG98492.1"/>
    <property type="molecule type" value="Genomic_DNA"/>
</dbReference>
<keyword evidence="1" id="KW-0677">Repeat</keyword>
<sequence>MLKLYTAILEFQAKAALDLGRNTISRMIRNIPRVDDWPELFERVKVLEHECKEYRDIFNSKYQGEVLPSALQVALFNQHDRIADYLLDNGADVNASGKDYPPPLHICIATCNTAMFSTLLEHKADVNVHSTMYGNLLHDAAYYGRMDIVHILLNQGFDVDTAGNFHGPALHAAAAMGRIEIVRHLVKAGADVNLKGGKFGSALNAASVRKHDNIVTLLRNYGAADAQGSPEDEPVEDAQDSKNEPIGLEISSPGKQVDKPGFYYDSWYSETTIPSGLENRFEVYGRR</sequence>
<accession>A0A2B7WPE3</accession>
<dbReference type="SMART" id="SM00248">
    <property type="entry name" value="ANK"/>
    <property type="match status" value="4"/>
</dbReference>
<proteinExistence type="predicted"/>
<comment type="caution">
    <text evidence="5">The sequence shown here is derived from an EMBL/GenBank/DDBJ whole genome shotgun (WGS) entry which is preliminary data.</text>
</comment>
<dbReference type="PROSITE" id="PS50088">
    <property type="entry name" value="ANK_REPEAT"/>
    <property type="match status" value="3"/>
</dbReference>
<dbReference type="AlphaFoldDB" id="A0A2B7WPE3"/>
<dbReference type="Proteomes" id="UP000224634">
    <property type="component" value="Unassembled WGS sequence"/>
</dbReference>
<evidence type="ECO:0000256" key="3">
    <source>
        <dbReference type="PROSITE-ProRule" id="PRU00023"/>
    </source>
</evidence>
<dbReference type="PANTHER" id="PTHR24173:SF83">
    <property type="entry name" value="SOCS BOX DOMAIN-CONTAINING PROTEIN"/>
    <property type="match status" value="1"/>
</dbReference>
<evidence type="ECO:0000313" key="5">
    <source>
        <dbReference type="EMBL" id="PGG98492.1"/>
    </source>
</evidence>
<protein>
    <submittedName>
        <fullName evidence="5">Uncharacterized protein</fullName>
    </submittedName>
</protein>
<organism evidence="5 6">
    <name type="scientific">Polytolypa hystricis (strain UAMH7299)</name>
    <dbReference type="NCBI Taxonomy" id="1447883"/>
    <lineage>
        <taxon>Eukaryota</taxon>
        <taxon>Fungi</taxon>
        <taxon>Dikarya</taxon>
        <taxon>Ascomycota</taxon>
        <taxon>Pezizomycotina</taxon>
        <taxon>Eurotiomycetes</taxon>
        <taxon>Eurotiomycetidae</taxon>
        <taxon>Onygenales</taxon>
        <taxon>Onygenales incertae sedis</taxon>
        <taxon>Polytolypa</taxon>
    </lineage>
</organism>
<dbReference type="PROSITE" id="PS50297">
    <property type="entry name" value="ANK_REP_REGION"/>
    <property type="match status" value="2"/>
</dbReference>
<dbReference type="Pfam" id="PF00023">
    <property type="entry name" value="Ank"/>
    <property type="match status" value="1"/>
</dbReference>
<dbReference type="Gene3D" id="1.25.40.20">
    <property type="entry name" value="Ankyrin repeat-containing domain"/>
    <property type="match status" value="1"/>
</dbReference>
<evidence type="ECO:0000256" key="4">
    <source>
        <dbReference type="SAM" id="MobiDB-lite"/>
    </source>
</evidence>
<dbReference type="OrthoDB" id="341259at2759"/>